<dbReference type="InterPro" id="IPR013137">
    <property type="entry name" value="Znf_TFIIB"/>
</dbReference>
<evidence type="ECO:0000256" key="1">
    <source>
        <dbReference type="PROSITE-ProRule" id="PRU00469"/>
    </source>
</evidence>
<dbReference type="PROSITE" id="PS51134">
    <property type="entry name" value="ZF_TFIIB"/>
    <property type="match status" value="1"/>
</dbReference>
<dbReference type="SUPFAM" id="SSF57783">
    <property type="entry name" value="Zinc beta-ribbon"/>
    <property type="match status" value="1"/>
</dbReference>
<accession>A0A9Y1BLL3</accession>
<dbReference type="AlphaFoldDB" id="A0A9Y1BLL3"/>
<feature type="domain" description="TFIIB-type" evidence="2">
    <location>
        <begin position="10"/>
        <end position="39"/>
    </location>
</feature>
<protein>
    <recommendedName>
        <fullName evidence="2">TFIIB-type domain-containing protein</fullName>
    </recommendedName>
</protein>
<gene>
    <name evidence="3" type="ORF">K9W45_00795</name>
</gene>
<dbReference type="Gene3D" id="1.10.472.170">
    <property type="match status" value="1"/>
</dbReference>
<evidence type="ECO:0000313" key="3">
    <source>
        <dbReference type="EMBL" id="UJG41012.1"/>
    </source>
</evidence>
<dbReference type="EMBL" id="CP084166">
    <property type="protein sequence ID" value="UJG41012.1"/>
    <property type="molecule type" value="Genomic_DNA"/>
</dbReference>
<dbReference type="GO" id="GO:0008270">
    <property type="term" value="F:zinc ion binding"/>
    <property type="evidence" value="ECO:0007669"/>
    <property type="project" value="UniProtKB-KW"/>
</dbReference>
<sequence length="321" mass="36721">MIRTEQENKARIVCSECGESNFVETVSDVVCRNCGLVIDQRYSSDHFVENDSTDWRKKRFGSPESRRSKNTYFSSFEVSPGESRAQFQRMWFAEKKLEYDAIEENKSRLLNILTKLGFSSNQKNQIMYELRKRYEAEKRAGNKVSNIFLLASALAIIFSKNLNIPVSIRTVVDVFKSYGCKISSKAVRDYIISNNLAYTNSSTSVWVTKHMATLRSDLSIREQIRQELQNVGDSLEITELDIDKILTSIELFAVKLSKIEAKSRRPSVLSVACIFLASEMIAEKINITLFNQAFLARTCKVSPATLRSHLIYLRSNIKTKI</sequence>
<keyword evidence="1" id="KW-0862">Zinc</keyword>
<name>A0A9Y1BLL3_9ARCH</name>
<keyword evidence="1" id="KW-0479">Metal-binding</keyword>
<evidence type="ECO:0000259" key="2">
    <source>
        <dbReference type="PROSITE" id="PS51134"/>
    </source>
</evidence>
<organism evidence="3">
    <name type="scientific">Candidatus Heimdallarchaeum aukensis</name>
    <dbReference type="NCBI Taxonomy" id="2876573"/>
    <lineage>
        <taxon>Archaea</taxon>
        <taxon>Promethearchaeati</taxon>
        <taxon>Candidatus Heimdallarchaeota</taxon>
        <taxon>Candidatus Heimdallarchaeia (ex Rinke et al. 2021) (nom. nud.)</taxon>
        <taxon>Candidatus Heimdallarchaeales</taxon>
        <taxon>Candidatus Heimdallarchaeaceae</taxon>
        <taxon>Candidatus Heimdallarchaeum</taxon>
    </lineage>
</organism>
<keyword evidence="1" id="KW-0863">Zinc-finger</keyword>
<dbReference type="Proteomes" id="UP001201020">
    <property type="component" value="Chromosome"/>
</dbReference>
<reference evidence="3" key="1">
    <citation type="journal article" date="2022" name="Nat. Microbiol.">
        <title>Unique mobile elements and scalable gene flow at the prokaryote-eukaryote boundary revealed by circularized Asgard archaea genomes.</title>
        <authorList>
            <person name="Wu F."/>
            <person name="Speth D.R."/>
            <person name="Philosof A."/>
            <person name="Cremiere A."/>
            <person name="Narayanan A."/>
            <person name="Barco R.A."/>
            <person name="Connon S.A."/>
            <person name="Amend J.P."/>
            <person name="Antoshechkin I.A."/>
            <person name="Orphan V.J."/>
        </authorList>
    </citation>
    <scope>NUCLEOTIDE SEQUENCE</scope>
    <source>
        <strain evidence="3">PM71</strain>
    </source>
</reference>
<proteinExistence type="predicted"/>